<keyword evidence="2" id="KW-1185">Reference proteome</keyword>
<reference evidence="1" key="2">
    <citation type="submission" date="2021-04" db="EMBL/GenBank/DDBJ databases">
        <authorList>
            <person name="Zhang T."/>
            <person name="Zhang Y."/>
            <person name="Lu D."/>
            <person name="Zuo D."/>
            <person name="Du Z."/>
        </authorList>
    </citation>
    <scope>NUCLEOTIDE SEQUENCE</scope>
    <source>
        <strain evidence="1">JR1</strain>
    </source>
</reference>
<organism evidence="1 2">
    <name type="scientific">Carboxylicivirga sediminis</name>
    <dbReference type="NCBI Taxonomy" id="2006564"/>
    <lineage>
        <taxon>Bacteria</taxon>
        <taxon>Pseudomonadati</taxon>
        <taxon>Bacteroidota</taxon>
        <taxon>Bacteroidia</taxon>
        <taxon>Marinilabiliales</taxon>
        <taxon>Marinilabiliaceae</taxon>
        <taxon>Carboxylicivirga</taxon>
    </lineage>
</organism>
<evidence type="ECO:0000313" key="1">
    <source>
        <dbReference type="EMBL" id="MBR8536670.1"/>
    </source>
</evidence>
<comment type="caution">
    <text evidence="1">The sequence shown here is derived from an EMBL/GenBank/DDBJ whole genome shotgun (WGS) entry which is preliminary data.</text>
</comment>
<dbReference type="AlphaFoldDB" id="A0A941IY59"/>
<gene>
    <name evidence="1" type="ORF">KDU71_13930</name>
</gene>
<name>A0A941IY59_9BACT</name>
<dbReference type="Proteomes" id="UP000679220">
    <property type="component" value="Unassembled WGS sequence"/>
</dbReference>
<proteinExistence type="predicted"/>
<evidence type="ECO:0000313" key="2">
    <source>
        <dbReference type="Proteomes" id="UP000679220"/>
    </source>
</evidence>
<dbReference type="RefSeq" id="WP_212191697.1">
    <property type="nucleotide sequence ID" value="NZ_JAGTAR010000021.1"/>
</dbReference>
<dbReference type="EMBL" id="JAGTAR010000021">
    <property type="protein sequence ID" value="MBR8536670.1"/>
    <property type="molecule type" value="Genomic_DNA"/>
</dbReference>
<sequence length="125" mass="14025">MLVHINMKPIYTIIAFILVIQACDKSADSTSFKALFFSDGKLENQVTYKLGGDGSVVVTYRNNQSLSAITGYYKYSSTSKKGTLYLPDNFIQEFEIRNDSLLLINNSIFCKGHPNGHVNQHNHSN</sequence>
<protein>
    <submittedName>
        <fullName evidence="1">Uncharacterized protein</fullName>
    </submittedName>
</protein>
<reference evidence="1" key="1">
    <citation type="journal article" date="2018" name="Int. J. Syst. Evol. Microbiol.">
        <title>Carboxylicivirga sediminis sp. nov., isolated from coastal sediment.</title>
        <authorList>
            <person name="Wang F.Q."/>
            <person name="Ren L.H."/>
            <person name="Zou R.J."/>
            <person name="Sun Y.Z."/>
            <person name="Liu X.J."/>
            <person name="Jiang F."/>
            <person name="Liu L.J."/>
        </authorList>
    </citation>
    <scope>NUCLEOTIDE SEQUENCE</scope>
    <source>
        <strain evidence="1">JR1</strain>
    </source>
</reference>
<accession>A0A941IY59</accession>